<protein>
    <submittedName>
        <fullName evidence="1">Uncharacterized protein</fullName>
    </submittedName>
</protein>
<accession>A0A445D2G2</accession>
<proteinExistence type="predicted"/>
<reference evidence="1 2" key="1">
    <citation type="submission" date="2019-01" db="EMBL/GenBank/DDBJ databases">
        <title>Sequencing of cultivated peanut Arachis hypogaea provides insights into genome evolution and oil improvement.</title>
        <authorList>
            <person name="Chen X."/>
        </authorList>
    </citation>
    <scope>NUCLEOTIDE SEQUENCE [LARGE SCALE GENOMIC DNA]</scope>
    <source>
        <strain evidence="2">cv. Fuhuasheng</strain>
        <tissue evidence="1">Leaves</tissue>
    </source>
</reference>
<evidence type="ECO:0000313" key="1">
    <source>
        <dbReference type="EMBL" id="RYR57386.1"/>
    </source>
</evidence>
<dbReference type="EMBL" id="SDMP01000005">
    <property type="protein sequence ID" value="RYR57386.1"/>
    <property type="molecule type" value="Genomic_DNA"/>
</dbReference>
<dbReference type="Proteomes" id="UP000289738">
    <property type="component" value="Chromosome A05"/>
</dbReference>
<organism evidence="1 2">
    <name type="scientific">Arachis hypogaea</name>
    <name type="common">Peanut</name>
    <dbReference type="NCBI Taxonomy" id="3818"/>
    <lineage>
        <taxon>Eukaryota</taxon>
        <taxon>Viridiplantae</taxon>
        <taxon>Streptophyta</taxon>
        <taxon>Embryophyta</taxon>
        <taxon>Tracheophyta</taxon>
        <taxon>Spermatophyta</taxon>
        <taxon>Magnoliopsida</taxon>
        <taxon>eudicotyledons</taxon>
        <taxon>Gunneridae</taxon>
        <taxon>Pentapetalae</taxon>
        <taxon>rosids</taxon>
        <taxon>fabids</taxon>
        <taxon>Fabales</taxon>
        <taxon>Fabaceae</taxon>
        <taxon>Papilionoideae</taxon>
        <taxon>50 kb inversion clade</taxon>
        <taxon>dalbergioids sensu lato</taxon>
        <taxon>Dalbergieae</taxon>
        <taxon>Pterocarpus clade</taxon>
        <taxon>Arachis</taxon>
    </lineage>
</organism>
<evidence type="ECO:0000313" key="2">
    <source>
        <dbReference type="Proteomes" id="UP000289738"/>
    </source>
</evidence>
<dbReference type="AlphaFoldDB" id="A0A445D2G2"/>
<name>A0A445D2G2_ARAHY</name>
<sequence>MCNLSFFIINSLKRNLTLLYTVPKRARLAALSTSASSKIRRGDFPPNSSETCFKLLLAAACIISRPTSVEPKNYSYQVITLSTFMCEDIAAPAVGPNPGTTLSTPSGIPALG</sequence>
<comment type="caution">
    <text evidence="1">The sequence shown here is derived from an EMBL/GenBank/DDBJ whole genome shotgun (WGS) entry which is preliminary data.</text>
</comment>
<gene>
    <name evidence="1" type="ORF">Ahy_A05g023118</name>
</gene>
<keyword evidence="2" id="KW-1185">Reference proteome</keyword>